<name>A0ABR2DGJ5_9ROSI</name>
<proteinExistence type="predicted"/>
<dbReference type="Proteomes" id="UP001472677">
    <property type="component" value="Unassembled WGS sequence"/>
</dbReference>
<keyword evidence="2" id="KW-1185">Reference proteome</keyword>
<comment type="caution">
    <text evidence="1">The sequence shown here is derived from an EMBL/GenBank/DDBJ whole genome shotgun (WGS) entry which is preliminary data.</text>
</comment>
<protein>
    <submittedName>
        <fullName evidence="1">Uncharacterized protein</fullName>
    </submittedName>
</protein>
<dbReference type="EMBL" id="JBBPBM010000028">
    <property type="protein sequence ID" value="KAK8538060.1"/>
    <property type="molecule type" value="Genomic_DNA"/>
</dbReference>
<evidence type="ECO:0000313" key="1">
    <source>
        <dbReference type="EMBL" id="KAK8538060.1"/>
    </source>
</evidence>
<organism evidence="1 2">
    <name type="scientific">Hibiscus sabdariffa</name>
    <name type="common">roselle</name>
    <dbReference type="NCBI Taxonomy" id="183260"/>
    <lineage>
        <taxon>Eukaryota</taxon>
        <taxon>Viridiplantae</taxon>
        <taxon>Streptophyta</taxon>
        <taxon>Embryophyta</taxon>
        <taxon>Tracheophyta</taxon>
        <taxon>Spermatophyta</taxon>
        <taxon>Magnoliopsida</taxon>
        <taxon>eudicotyledons</taxon>
        <taxon>Gunneridae</taxon>
        <taxon>Pentapetalae</taxon>
        <taxon>rosids</taxon>
        <taxon>malvids</taxon>
        <taxon>Malvales</taxon>
        <taxon>Malvaceae</taxon>
        <taxon>Malvoideae</taxon>
        <taxon>Hibiscus</taxon>
    </lineage>
</organism>
<evidence type="ECO:0000313" key="2">
    <source>
        <dbReference type="Proteomes" id="UP001472677"/>
    </source>
</evidence>
<gene>
    <name evidence="1" type="ORF">V6N12_044199</name>
</gene>
<sequence length="66" mass="7483">MMKMGKEFNHSSYCPAPQVLIPNVLMLRSFIKTCHVVEQAMHASKAFPASLCHHHLWSPMAMGILF</sequence>
<reference evidence="1 2" key="1">
    <citation type="journal article" date="2024" name="G3 (Bethesda)">
        <title>Genome assembly of Hibiscus sabdariffa L. provides insights into metabolisms of medicinal natural products.</title>
        <authorList>
            <person name="Kim T."/>
        </authorList>
    </citation>
    <scope>NUCLEOTIDE SEQUENCE [LARGE SCALE GENOMIC DNA]</scope>
    <source>
        <strain evidence="1">TK-2024</strain>
        <tissue evidence="1">Old leaves</tissue>
    </source>
</reference>
<accession>A0ABR2DGJ5</accession>